<dbReference type="OrthoDB" id="1879717at2759"/>
<dbReference type="InParanoid" id="A0A7I4CA59"/>
<dbReference type="Gene3D" id="2.130.10.10">
    <property type="entry name" value="YVTN repeat-like/Quinoprotein amine dehydrogenase"/>
    <property type="match status" value="1"/>
</dbReference>
<dbReference type="InterPro" id="IPR015943">
    <property type="entry name" value="WD40/YVTN_repeat-like_dom_sf"/>
</dbReference>
<reference evidence="1" key="3">
    <citation type="submission" date="2020-12" db="UniProtKB">
        <authorList>
            <consortium name="EnsemblPlants"/>
        </authorList>
    </citation>
    <scope>IDENTIFICATION</scope>
</reference>
<dbReference type="Gramene" id="Pp3c20_20940V3.4">
    <property type="protein sequence ID" value="Pp3c20_20940V3.4"/>
    <property type="gene ID" value="Pp3c20_20940"/>
</dbReference>
<dbReference type="PANTHER" id="PTHR47467">
    <property type="entry name" value="OS01G0867200 PROTEIN"/>
    <property type="match status" value="1"/>
</dbReference>
<reference evidence="1 2" key="1">
    <citation type="journal article" date="2008" name="Science">
        <title>The Physcomitrella genome reveals evolutionary insights into the conquest of land by plants.</title>
        <authorList>
            <person name="Rensing S."/>
            <person name="Lang D."/>
            <person name="Zimmer A."/>
            <person name="Terry A."/>
            <person name="Salamov A."/>
            <person name="Shapiro H."/>
            <person name="Nishiyama T."/>
            <person name="Perroud P.-F."/>
            <person name="Lindquist E."/>
            <person name="Kamisugi Y."/>
            <person name="Tanahashi T."/>
            <person name="Sakakibara K."/>
            <person name="Fujita T."/>
            <person name="Oishi K."/>
            <person name="Shin-I T."/>
            <person name="Kuroki Y."/>
            <person name="Toyoda A."/>
            <person name="Suzuki Y."/>
            <person name="Hashimoto A."/>
            <person name="Yamaguchi K."/>
            <person name="Sugano A."/>
            <person name="Kohara Y."/>
            <person name="Fujiyama A."/>
            <person name="Anterola A."/>
            <person name="Aoki S."/>
            <person name="Ashton N."/>
            <person name="Barbazuk W.B."/>
            <person name="Barker E."/>
            <person name="Bennetzen J."/>
            <person name="Bezanilla M."/>
            <person name="Blankenship R."/>
            <person name="Cho S.H."/>
            <person name="Dutcher S."/>
            <person name="Estelle M."/>
            <person name="Fawcett J.A."/>
            <person name="Gundlach H."/>
            <person name="Hanada K."/>
            <person name="Heyl A."/>
            <person name="Hicks K.A."/>
            <person name="Hugh J."/>
            <person name="Lohr M."/>
            <person name="Mayer K."/>
            <person name="Melkozernov A."/>
            <person name="Murata T."/>
            <person name="Nelson D."/>
            <person name="Pils B."/>
            <person name="Prigge M."/>
            <person name="Reiss B."/>
            <person name="Renner T."/>
            <person name="Rombauts S."/>
            <person name="Rushton P."/>
            <person name="Sanderfoot A."/>
            <person name="Schween G."/>
            <person name="Shiu S.-H."/>
            <person name="Stueber K."/>
            <person name="Theodoulou F.L."/>
            <person name="Tu H."/>
            <person name="Van de Peer Y."/>
            <person name="Verrier P.J."/>
            <person name="Waters E."/>
            <person name="Wood A."/>
            <person name="Yang L."/>
            <person name="Cove D."/>
            <person name="Cuming A."/>
            <person name="Hasebe M."/>
            <person name="Lucas S."/>
            <person name="Mishler D.B."/>
            <person name="Reski R."/>
            <person name="Grigoriev I."/>
            <person name="Quatrano R.S."/>
            <person name="Boore J.L."/>
        </authorList>
    </citation>
    <scope>NUCLEOTIDE SEQUENCE [LARGE SCALE GENOMIC DNA]</scope>
    <source>
        <strain evidence="1 2">cv. Gransden 2004</strain>
    </source>
</reference>
<sequence>MVRVRVRTLQRVTVPPSLFPNASPAATHSHRVAAHFADNGTDCNVYLASGLDVYCIKMELKETGADAGKDGLLIPVDSEVVRAWQVEQCPHRAEIQGIALIPSSSDDGFFLGSVDAYGRFIVTSLNSDIPGSSYTAGPRDAGVGEGWWAGIVFNRNVPSLQAAVGRGFAKAVDVYDKDMHVRTLRTLQHPTCLTFLQGPLFDSGTILAVTEGPQLSIWDLRQAERGGCVQRMLGAFTGDSLNAIACSSEGLVAVGGAERVVMVMDPLKWTPRSRWTGCLKYEVTGLSFSAVDPGLIYVHGLDYEVVCAPWNREKTGGSNTPAFSFRGDSRWLGFDKCCDSDLFAGWSEAGTIYAGHVDGNADL</sequence>
<gene>
    <name evidence="1" type="primary">LOC112273042</name>
</gene>
<accession>A0A7I4CA59</accession>
<dbReference type="RefSeq" id="XP_024357138.1">
    <property type="nucleotide sequence ID" value="XM_024501370.2"/>
</dbReference>
<reference evidence="1 2" key="2">
    <citation type="journal article" date="2018" name="Plant J.">
        <title>The Physcomitrella patens chromosome-scale assembly reveals moss genome structure and evolution.</title>
        <authorList>
            <person name="Lang D."/>
            <person name="Ullrich K.K."/>
            <person name="Murat F."/>
            <person name="Fuchs J."/>
            <person name="Jenkins J."/>
            <person name="Haas F.B."/>
            <person name="Piednoel M."/>
            <person name="Gundlach H."/>
            <person name="Van Bel M."/>
            <person name="Meyberg R."/>
            <person name="Vives C."/>
            <person name="Morata J."/>
            <person name="Symeonidi A."/>
            <person name="Hiss M."/>
            <person name="Muchero W."/>
            <person name="Kamisugi Y."/>
            <person name="Saleh O."/>
            <person name="Blanc G."/>
            <person name="Decker E.L."/>
            <person name="van Gessel N."/>
            <person name="Grimwood J."/>
            <person name="Hayes R.D."/>
            <person name="Graham S.W."/>
            <person name="Gunter L.E."/>
            <person name="McDaniel S.F."/>
            <person name="Hoernstein S.N.W."/>
            <person name="Larsson A."/>
            <person name="Li F.W."/>
            <person name="Perroud P.F."/>
            <person name="Phillips J."/>
            <person name="Ranjan P."/>
            <person name="Rokshar D.S."/>
            <person name="Rothfels C.J."/>
            <person name="Schneider L."/>
            <person name="Shu S."/>
            <person name="Stevenson D.W."/>
            <person name="Thummler F."/>
            <person name="Tillich M."/>
            <person name="Villarreal Aguilar J.C."/>
            <person name="Widiez T."/>
            <person name="Wong G.K."/>
            <person name="Wymore A."/>
            <person name="Zhang Y."/>
            <person name="Zimmer A.D."/>
            <person name="Quatrano R.S."/>
            <person name="Mayer K.F.X."/>
            <person name="Goodstein D."/>
            <person name="Casacuberta J.M."/>
            <person name="Vandepoele K."/>
            <person name="Reski R."/>
            <person name="Cuming A.C."/>
            <person name="Tuskan G.A."/>
            <person name="Maumus F."/>
            <person name="Salse J."/>
            <person name="Schmutz J."/>
            <person name="Rensing S.A."/>
        </authorList>
    </citation>
    <scope>NUCLEOTIDE SEQUENCE [LARGE SCALE GENOMIC DNA]</scope>
    <source>
        <strain evidence="1 2">cv. Gransden 2004</strain>
    </source>
</reference>
<dbReference type="GeneID" id="112273042"/>
<dbReference type="AlphaFoldDB" id="A0A7I4CA59"/>
<dbReference type="PANTHER" id="PTHR47467:SF1">
    <property type="entry name" value="WD40 REPEAT-CONTAINING PROTEIN"/>
    <property type="match status" value="1"/>
</dbReference>
<organism evidence="1 2">
    <name type="scientific">Physcomitrium patens</name>
    <name type="common">Spreading-leaved earth moss</name>
    <name type="synonym">Physcomitrella patens</name>
    <dbReference type="NCBI Taxonomy" id="3218"/>
    <lineage>
        <taxon>Eukaryota</taxon>
        <taxon>Viridiplantae</taxon>
        <taxon>Streptophyta</taxon>
        <taxon>Embryophyta</taxon>
        <taxon>Bryophyta</taxon>
        <taxon>Bryophytina</taxon>
        <taxon>Bryopsida</taxon>
        <taxon>Funariidae</taxon>
        <taxon>Funariales</taxon>
        <taxon>Funariaceae</taxon>
        <taxon>Physcomitrium</taxon>
    </lineage>
</organism>
<proteinExistence type="predicted"/>
<evidence type="ECO:0000313" key="2">
    <source>
        <dbReference type="Proteomes" id="UP000006727"/>
    </source>
</evidence>
<evidence type="ECO:0000313" key="1">
    <source>
        <dbReference type="EnsemblPlants" id="Pp3c20_20940V3.4"/>
    </source>
</evidence>
<dbReference type="SUPFAM" id="SSF50978">
    <property type="entry name" value="WD40 repeat-like"/>
    <property type="match status" value="1"/>
</dbReference>
<dbReference type="KEGG" id="ppp:112273042"/>
<dbReference type="InterPro" id="IPR036322">
    <property type="entry name" value="WD40_repeat_dom_sf"/>
</dbReference>
<name>A0A7I4CA59_PHYPA</name>
<dbReference type="EMBL" id="ABEU02000020">
    <property type="status" value="NOT_ANNOTATED_CDS"/>
    <property type="molecule type" value="Genomic_DNA"/>
</dbReference>
<dbReference type="Proteomes" id="UP000006727">
    <property type="component" value="Chromosome 20"/>
</dbReference>
<protein>
    <submittedName>
        <fullName evidence="1">Uncharacterized protein</fullName>
    </submittedName>
</protein>
<keyword evidence="2" id="KW-1185">Reference proteome</keyword>
<dbReference type="EnsemblPlants" id="Pp3c20_20940V3.4">
    <property type="protein sequence ID" value="Pp3c20_20940V3.4"/>
    <property type="gene ID" value="Pp3c20_20940"/>
</dbReference>